<evidence type="ECO:0000313" key="2">
    <source>
        <dbReference type="Proteomes" id="UP001246372"/>
    </source>
</evidence>
<protein>
    <submittedName>
        <fullName evidence="1">DUF6265 family protein</fullName>
    </submittedName>
</protein>
<dbReference type="RefSeq" id="WP_315653178.1">
    <property type="nucleotide sequence ID" value="NZ_JAVXZY010000014.1"/>
</dbReference>
<comment type="caution">
    <text evidence="1">The sequence shown here is derived from an EMBL/GenBank/DDBJ whole genome shotgun (WGS) entry which is preliminary data.</text>
</comment>
<dbReference type="EMBL" id="JAVXZY010000014">
    <property type="protein sequence ID" value="MDT9002281.1"/>
    <property type="molecule type" value="Genomic_DNA"/>
</dbReference>
<keyword evidence="2" id="KW-1185">Reference proteome</keyword>
<evidence type="ECO:0000313" key="1">
    <source>
        <dbReference type="EMBL" id="MDT9002281.1"/>
    </source>
</evidence>
<accession>A0ABU3PJR6</accession>
<dbReference type="Proteomes" id="UP001246372">
    <property type="component" value="Unassembled WGS sequence"/>
</dbReference>
<reference evidence="1" key="1">
    <citation type="submission" date="2023-09" db="EMBL/GenBank/DDBJ databases">
        <title>Paucibacter sp. APW11 Genome sequencing and assembly.</title>
        <authorList>
            <person name="Kim I."/>
        </authorList>
    </citation>
    <scope>NUCLEOTIDE SEQUENCE</scope>
    <source>
        <strain evidence="1">APW11</strain>
    </source>
</reference>
<name>A0ABU3PJR6_9BURK</name>
<proteinExistence type="predicted"/>
<sequence length="117" mass="12671">MLGQALQVLPSDQLEPDRQGLVSLCRSALRRGGRQGRTIEHEVLGIHPDERGRAVYTARPSGQQPAAATAISVEARVVTVENLGHDYRQCISFRASDASTLLARIEGPRGGRQGWTA</sequence>
<organism evidence="1 2">
    <name type="scientific">Roseateles aquae</name>
    <dbReference type="NCBI Taxonomy" id="3077235"/>
    <lineage>
        <taxon>Bacteria</taxon>
        <taxon>Pseudomonadati</taxon>
        <taxon>Pseudomonadota</taxon>
        <taxon>Betaproteobacteria</taxon>
        <taxon>Burkholderiales</taxon>
        <taxon>Sphaerotilaceae</taxon>
        <taxon>Roseateles</taxon>
    </lineage>
</organism>
<gene>
    <name evidence="1" type="ORF">RQP53_23575</name>
</gene>